<accession>A0A133S2A0</accession>
<dbReference type="STRING" id="39777.B7L28_00170"/>
<feature type="binding site" evidence="3">
    <location>
        <position position="314"/>
    </location>
    <ligand>
        <name>substrate</name>
    </ligand>
</feature>
<dbReference type="InterPro" id="IPR004722">
    <property type="entry name" value="DHOase"/>
</dbReference>
<dbReference type="AlphaFoldDB" id="A0A133S2A0"/>
<evidence type="ECO:0000313" key="6">
    <source>
        <dbReference type="EMBL" id="KXA62547.1"/>
    </source>
</evidence>
<dbReference type="InterPro" id="IPR011059">
    <property type="entry name" value="Metal-dep_hydrolase_composite"/>
</dbReference>
<evidence type="ECO:0000256" key="3">
    <source>
        <dbReference type="HAMAP-Rule" id="MF_00220"/>
    </source>
</evidence>
<evidence type="ECO:0000259" key="5">
    <source>
        <dbReference type="Pfam" id="PF12890"/>
    </source>
</evidence>
<reference evidence="6 7" key="1">
    <citation type="submission" date="2016-01" db="EMBL/GenBank/DDBJ databases">
        <authorList>
            <person name="Oliw E.H."/>
        </authorList>
    </citation>
    <scope>NUCLEOTIDE SEQUENCE [LARGE SCALE GENOMIC DNA]</scope>
    <source>
        <strain evidence="6 7">CMW7756B</strain>
    </source>
</reference>
<dbReference type="HAMAP" id="MF_00220_B">
    <property type="entry name" value="PyrC_classI_B"/>
    <property type="match status" value="1"/>
</dbReference>
<name>A0A133S2A0_9FIRM</name>
<dbReference type="GO" id="GO:0044205">
    <property type="term" value="P:'de novo' UMP biosynthetic process"/>
    <property type="evidence" value="ECO:0007669"/>
    <property type="project" value="UniProtKB-UniRule"/>
</dbReference>
<feature type="binding site" evidence="3">
    <location>
        <position position="310"/>
    </location>
    <ligand>
        <name>Zn(2+)</name>
        <dbReference type="ChEBI" id="CHEBI:29105"/>
        <label>1</label>
    </ligand>
</feature>
<feature type="binding site" evidence="3">
    <location>
        <position position="184"/>
    </location>
    <ligand>
        <name>Zn(2+)</name>
        <dbReference type="ChEBI" id="CHEBI:29105"/>
        <label>2</label>
    </ligand>
</feature>
<dbReference type="PATRIC" id="fig|39777.7.peg.1542"/>
<dbReference type="GO" id="GO:0006145">
    <property type="term" value="P:purine nucleobase catabolic process"/>
    <property type="evidence" value="ECO:0007669"/>
    <property type="project" value="TreeGrafter"/>
</dbReference>
<dbReference type="Proteomes" id="UP000070226">
    <property type="component" value="Unassembled WGS sequence"/>
</dbReference>
<dbReference type="GO" id="GO:0008270">
    <property type="term" value="F:zinc ion binding"/>
    <property type="evidence" value="ECO:0007669"/>
    <property type="project" value="UniProtKB-UniRule"/>
</dbReference>
<dbReference type="InterPro" id="IPR050138">
    <property type="entry name" value="DHOase/Allantoinase_Hydrolase"/>
</dbReference>
<feature type="domain" description="Amidohydrolase 3" evidence="4">
    <location>
        <begin position="345"/>
        <end position="426"/>
    </location>
</feature>
<sequence>MEVTVVSLLIKNGTVVNPAKQQHEVADVLVKDGKIAAIGQNLSADGAEVYDATGLIVAPGLIDIHTHLREPGQEAKEDFHSGTQAAAAGGFTRVVTMANTTPVVDNAALVRGLKKQAELTGVVKVEFIGAVSKNLEGKELAELGDMAEAGVVAYSDDGHYVESAAFMRRALEYSSMFNKMVIDHAEDISLTKNGHMHEGFVSYEMGVIGRPAVAEDLAVARDILLAEMTGGHIHIAHVSSKNTVDMVRRAKAKGVNVTCEVTSQHLSFTDEYLREYNPAFKMAPPIRSEDHRQALLEGLKDGTIDAIITDHAPHAFEEKDHEFCCAPNGFSGLETSLAGVITNAYGPDKLSIDQVVYYMSTRPAELMHLDAGVLEVGKPADITVFSTTEQWTVDRNKFYTKGKVSPFDGMIVTGKAKLTVVDGNIVMKEGVVL</sequence>
<dbReference type="SUPFAM" id="SSF51556">
    <property type="entry name" value="Metallo-dependent hydrolases"/>
    <property type="match status" value="1"/>
</dbReference>
<feature type="binding site" evidence="3">
    <location>
        <position position="157"/>
    </location>
    <ligand>
        <name>Zn(2+)</name>
        <dbReference type="ChEBI" id="CHEBI:29105"/>
        <label>1</label>
    </ligand>
</feature>
<comment type="similarity">
    <text evidence="3">Belongs to the metallo-dependent hydrolases superfamily. DHOase family. Class I DHOase subfamily.</text>
</comment>
<feature type="binding site" evidence="3">
    <location>
        <begin position="67"/>
        <end position="69"/>
    </location>
    <ligand>
        <name>substrate</name>
    </ligand>
</feature>
<dbReference type="PANTHER" id="PTHR43668">
    <property type="entry name" value="ALLANTOINASE"/>
    <property type="match status" value="1"/>
</dbReference>
<dbReference type="Gene3D" id="3.20.20.140">
    <property type="entry name" value="Metal-dependent hydrolases"/>
    <property type="match status" value="1"/>
</dbReference>
<dbReference type="EMBL" id="LRQT01000088">
    <property type="protein sequence ID" value="KXA62547.1"/>
    <property type="molecule type" value="Genomic_DNA"/>
</dbReference>
<dbReference type="SUPFAM" id="SSF51338">
    <property type="entry name" value="Composite domain of metallo-dependent hydrolases"/>
    <property type="match status" value="1"/>
</dbReference>
<comment type="function">
    <text evidence="3">Catalyzes the reversible cyclization of carbamoyl aspartate to dihydroorotate.</text>
</comment>
<dbReference type="InterPro" id="IPR013108">
    <property type="entry name" value="Amidohydro_3"/>
</dbReference>
<organism evidence="6">
    <name type="scientific">Veillonella atypica</name>
    <dbReference type="NCBI Taxonomy" id="39777"/>
    <lineage>
        <taxon>Bacteria</taxon>
        <taxon>Bacillati</taxon>
        <taxon>Bacillota</taxon>
        <taxon>Negativicutes</taxon>
        <taxon>Veillonellales</taxon>
        <taxon>Veillonellaceae</taxon>
        <taxon>Veillonella</taxon>
    </lineage>
</organism>
<dbReference type="EC" id="3.5.2.3" evidence="3"/>
<dbReference type="GO" id="GO:0004038">
    <property type="term" value="F:allantoinase activity"/>
    <property type="evidence" value="ECO:0007669"/>
    <property type="project" value="TreeGrafter"/>
</dbReference>
<dbReference type="Gene3D" id="2.30.40.10">
    <property type="entry name" value="Urease, subunit C, domain 1"/>
    <property type="match status" value="1"/>
</dbReference>
<evidence type="ECO:0000256" key="1">
    <source>
        <dbReference type="ARBA" id="ARBA00022833"/>
    </source>
</evidence>
<dbReference type="InterPro" id="IPR024403">
    <property type="entry name" value="DHOase_cat"/>
</dbReference>
<dbReference type="UniPathway" id="UPA00070">
    <property type="reaction ID" value="UER00117"/>
</dbReference>
<dbReference type="CDD" id="cd01317">
    <property type="entry name" value="DHOase_IIa"/>
    <property type="match status" value="1"/>
</dbReference>
<feature type="domain" description="Dihydroorotase catalytic" evidence="5">
    <location>
        <begin position="56"/>
        <end position="242"/>
    </location>
</feature>
<dbReference type="PANTHER" id="PTHR43668:SF2">
    <property type="entry name" value="ALLANTOINASE"/>
    <property type="match status" value="1"/>
</dbReference>
<comment type="pathway">
    <text evidence="3">Pyrimidine metabolism; UMP biosynthesis via de novo pathway; (S)-dihydroorotate from bicarbonate: step 3/3.</text>
</comment>
<feature type="active site" evidence="3">
    <location>
        <position position="310"/>
    </location>
</feature>
<evidence type="ECO:0000313" key="7">
    <source>
        <dbReference type="Proteomes" id="UP000070226"/>
    </source>
</evidence>
<comment type="caution">
    <text evidence="3">Lacks conserved residue(s) required for the propagation of feature annotation.</text>
</comment>
<protein>
    <recommendedName>
        <fullName evidence="3">Dihydroorotase</fullName>
        <shortName evidence="3">DHOase</shortName>
        <ecNumber evidence="3">3.5.2.3</ecNumber>
    </recommendedName>
</protein>
<dbReference type="InterPro" id="IPR032466">
    <property type="entry name" value="Metal_Hydrolase"/>
</dbReference>
<keyword evidence="3" id="KW-0378">Hydrolase</keyword>
<dbReference type="Pfam" id="PF07969">
    <property type="entry name" value="Amidohydro_3"/>
    <property type="match status" value="1"/>
</dbReference>
<feature type="binding site" evidence="3">
    <location>
        <position position="65"/>
    </location>
    <ligand>
        <name>Zn(2+)</name>
        <dbReference type="ChEBI" id="CHEBI:29105"/>
        <label>1</label>
    </ligand>
</feature>
<comment type="catalytic activity">
    <reaction evidence="3">
        <text>(S)-dihydroorotate + H2O = N-carbamoyl-L-aspartate + H(+)</text>
        <dbReference type="Rhea" id="RHEA:24296"/>
        <dbReference type="ChEBI" id="CHEBI:15377"/>
        <dbReference type="ChEBI" id="CHEBI:15378"/>
        <dbReference type="ChEBI" id="CHEBI:30864"/>
        <dbReference type="ChEBI" id="CHEBI:32814"/>
        <dbReference type="EC" id="3.5.2.3"/>
    </reaction>
</comment>
<dbReference type="GO" id="GO:0004151">
    <property type="term" value="F:dihydroorotase activity"/>
    <property type="evidence" value="ECO:0007669"/>
    <property type="project" value="UniProtKB-UniRule"/>
</dbReference>
<feature type="binding site" evidence="3">
    <location>
        <position position="157"/>
    </location>
    <ligand>
        <name>Zn(2+)</name>
        <dbReference type="ChEBI" id="CHEBI:29105"/>
        <label>2</label>
    </ligand>
</feature>
<keyword evidence="3" id="KW-0479">Metal-binding</keyword>
<comment type="cofactor">
    <cofactor evidence="3">
        <name>Zn(2+)</name>
        <dbReference type="ChEBI" id="CHEBI:29105"/>
    </cofactor>
    <text evidence="3">Binds 2 Zn(2+) ions per subunit.</text>
</comment>
<evidence type="ECO:0000256" key="2">
    <source>
        <dbReference type="ARBA" id="ARBA00022975"/>
    </source>
</evidence>
<feature type="binding site" evidence="3">
    <location>
        <position position="99"/>
    </location>
    <ligand>
        <name>substrate</name>
    </ligand>
</feature>
<keyword evidence="2 3" id="KW-0665">Pyrimidine biosynthesis</keyword>
<feature type="binding site" evidence="3">
    <location>
        <position position="67"/>
    </location>
    <ligand>
        <name>Zn(2+)</name>
        <dbReference type="ChEBI" id="CHEBI:29105"/>
        <label>1</label>
    </ligand>
</feature>
<gene>
    <name evidence="3" type="primary">pyrC</name>
    <name evidence="6" type="ORF">HMPREF3233_01576</name>
</gene>
<evidence type="ECO:0000259" key="4">
    <source>
        <dbReference type="Pfam" id="PF07969"/>
    </source>
</evidence>
<dbReference type="Pfam" id="PF12890">
    <property type="entry name" value="DHOase"/>
    <property type="match status" value="1"/>
</dbReference>
<dbReference type="NCBIfam" id="TIGR00857">
    <property type="entry name" value="pyrC_multi"/>
    <property type="match status" value="1"/>
</dbReference>
<keyword evidence="1 3" id="KW-0862">Zinc</keyword>
<comment type="caution">
    <text evidence="6">The sequence shown here is derived from an EMBL/GenBank/DDBJ whole genome shotgun (WGS) entry which is preliminary data.</text>
</comment>
<dbReference type="GO" id="GO:0005737">
    <property type="term" value="C:cytoplasm"/>
    <property type="evidence" value="ECO:0007669"/>
    <property type="project" value="TreeGrafter"/>
</dbReference>
<feature type="binding site" evidence="3">
    <location>
        <position position="237"/>
    </location>
    <ligand>
        <name>Zn(2+)</name>
        <dbReference type="ChEBI" id="CHEBI:29105"/>
        <label>2</label>
    </ligand>
</feature>
<proteinExistence type="inferred from homology"/>